<dbReference type="CDD" id="cd23939">
    <property type="entry name" value="AGPR_1_C_LysY"/>
    <property type="match status" value="1"/>
</dbReference>
<dbReference type="SUPFAM" id="SSF51735">
    <property type="entry name" value="NAD(P)-binding Rossmann-fold domains"/>
    <property type="match status" value="1"/>
</dbReference>
<dbReference type="PANTHER" id="PTHR32338:SF11">
    <property type="entry name" value="[LYSW]-L-2-AMINOADIPATE_[LYSW]-L-GLUTAMATE PHOSPHATE REDUCTASE-RELATED"/>
    <property type="match status" value="1"/>
</dbReference>
<dbReference type="Pfam" id="PF22698">
    <property type="entry name" value="Semialdhyde_dhC_1"/>
    <property type="match status" value="1"/>
</dbReference>
<dbReference type="InterPro" id="IPR000706">
    <property type="entry name" value="AGPR_type-1"/>
</dbReference>
<dbReference type="Gene3D" id="3.30.360.10">
    <property type="entry name" value="Dihydrodipicolinate Reductase, domain 2"/>
    <property type="match status" value="1"/>
</dbReference>
<dbReference type="InterPro" id="IPR036291">
    <property type="entry name" value="NAD(P)-bd_dom_sf"/>
</dbReference>
<reference evidence="7" key="1">
    <citation type="journal article" date="2016" name="Environ. Microbiol.">
        <title>Genomic resolution of a cold subsurface aquifer community provides metabolic insights for novel microbes adapted to high CO concentrations.</title>
        <authorList>
            <person name="Probst A.J."/>
            <person name="Castelle C.J."/>
            <person name="Singh A."/>
            <person name="Brown C.T."/>
            <person name="Anantharaman K."/>
            <person name="Sharon I."/>
            <person name="Hug L.A."/>
            <person name="Burstein D."/>
            <person name="Emerson J.B."/>
            <person name="Thomas B.C."/>
            <person name="Banfield J.F."/>
        </authorList>
    </citation>
    <scope>NUCLEOTIDE SEQUENCE [LARGE SCALE GENOMIC DNA]</scope>
    <source>
        <strain evidence="7">CG2_30_54_11</strain>
    </source>
</reference>
<dbReference type="GO" id="GO:0009085">
    <property type="term" value="P:lysine biosynthetic process"/>
    <property type="evidence" value="ECO:0007669"/>
    <property type="project" value="UniProtKB-KW"/>
</dbReference>
<protein>
    <submittedName>
        <fullName evidence="7">N-acetyl-gamma-glutamyl-phosphate reductase</fullName>
    </submittedName>
</protein>
<feature type="domain" description="Semialdehyde dehydrogenase NAD-binding" evidence="6">
    <location>
        <begin position="6"/>
        <end position="142"/>
    </location>
</feature>
<evidence type="ECO:0000256" key="3">
    <source>
        <dbReference type="ARBA" id="ARBA00022857"/>
    </source>
</evidence>
<evidence type="ECO:0000256" key="2">
    <source>
        <dbReference type="ARBA" id="ARBA00022605"/>
    </source>
</evidence>
<dbReference type="PANTHER" id="PTHR32338">
    <property type="entry name" value="N-ACETYL-GAMMA-GLUTAMYL-PHOSPHATE REDUCTASE, CHLOROPLASTIC-RELATED-RELATED"/>
    <property type="match status" value="1"/>
</dbReference>
<dbReference type="CDD" id="cd24151">
    <property type="entry name" value="AGPR_1_N_LysY"/>
    <property type="match status" value="1"/>
</dbReference>
<dbReference type="InterPro" id="IPR000534">
    <property type="entry name" value="Semialdehyde_DH_NAD-bd"/>
</dbReference>
<dbReference type="AlphaFoldDB" id="A0A1J5IWP0"/>
<evidence type="ECO:0000313" key="7">
    <source>
        <dbReference type="EMBL" id="OIP96702.1"/>
    </source>
</evidence>
<keyword evidence="2" id="KW-0028">Amino-acid biosynthesis</keyword>
<dbReference type="InterPro" id="IPR037535">
    <property type="entry name" value="LysY"/>
</dbReference>
<dbReference type="SUPFAM" id="SSF55347">
    <property type="entry name" value="Glyceraldehyde-3-phosphate dehydrogenase-like, C-terminal domain"/>
    <property type="match status" value="1"/>
</dbReference>
<evidence type="ECO:0000256" key="1">
    <source>
        <dbReference type="ARBA" id="ARBA00022490"/>
    </source>
</evidence>
<dbReference type="InterPro" id="IPR050085">
    <property type="entry name" value="AGPR"/>
</dbReference>
<gene>
    <name evidence="7" type="ORF">AUK40_04610</name>
</gene>
<evidence type="ECO:0000259" key="6">
    <source>
        <dbReference type="SMART" id="SM00859"/>
    </source>
</evidence>
<dbReference type="Pfam" id="PF01118">
    <property type="entry name" value="Semialdhyde_dh"/>
    <property type="match status" value="1"/>
</dbReference>
<dbReference type="EMBL" id="MNZT01000080">
    <property type="protein sequence ID" value="OIP96702.1"/>
    <property type="molecule type" value="Genomic_DNA"/>
</dbReference>
<dbReference type="GO" id="GO:0006526">
    <property type="term" value="P:L-arginine biosynthetic process"/>
    <property type="evidence" value="ECO:0007669"/>
    <property type="project" value="InterPro"/>
</dbReference>
<dbReference type="STRING" id="1817892.AUK40_04610"/>
<name>A0A1J5IWP0_9BACT</name>
<dbReference type="NCBIfam" id="TIGR01850">
    <property type="entry name" value="argC"/>
    <property type="match status" value="1"/>
</dbReference>
<dbReference type="HAMAP" id="MF_02083">
    <property type="entry name" value="LysY"/>
    <property type="match status" value="1"/>
</dbReference>
<dbReference type="HAMAP" id="MF_00150">
    <property type="entry name" value="ArgC_type1"/>
    <property type="match status" value="1"/>
</dbReference>
<dbReference type="Proteomes" id="UP000183245">
    <property type="component" value="Unassembled WGS sequence"/>
</dbReference>
<dbReference type="SMART" id="SM00859">
    <property type="entry name" value="Semialdhyde_dh"/>
    <property type="match status" value="1"/>
</dbReference>
<dbReference type="GO" id="GO:0003942">
    <property type="term" value="F:N-acetyl-gamma-glutamyl-phosphate reductase activity"/>
    <property type="evidence" value="ECO:0007669"/>
    <property type="project" value="InterPro"/>
</dbReference>
<dbReference type="GO" id="GO:0070401">
    <property type="term" value="F:NADP+ binding"/>
    <property type="evidence" value="ECO:0007669"/>
    <property type="project" value="InterPro"/>
</dbReference>
<dbReference type="Gene3D" id="3.40.50.720">
    <property type="entry name" value="NAD(P)-binding Rossmann-like Domain"/>
    <property type="match status" value="1"/>
</dbReference>
<evidence type="ECO:0000313" key="8">
    <source>
        <dbReference type="Proteomes" id="UP000183245"/>
    </source>
</evidence>
<evidence type="ECO:0000256" key="4">
    <source>
        <dbReference type="ARBA" id="ARBA00023002"/>
    </source>
</evidence>
<accession>A0A1J5IWP0</accession>
<keyword evidence="1" id="KW-0963">Cytoplasm</keyword>
<sequence length="362" mass="40091">MSDTIQVSIVGASGYTGGEALRLLLGHPRVEVKQVTSERFAGKQVTLIHPNLRSRTKLKFSSINDLAPCDVIISGLPHGTVAGRIDQFLSLAPKIIDKSADFRLRTAAGYQTWYDYKHPRPDLLSRFVYGIPEIHRKEIASADLVACAGCHSTVSILALYPFIRRGLVDLSRIIIDAKTSSSEAGNEPNLGTHHPERSRVVRSYALTGHRHIAEIEQELGAARSKGENNTMSEVGNDLKVHFSATAVELVRGILVTCHLFLHEQMTDKDVWQILREDYGDEPFIRIVKEHGGVYRLPEPKILEGTNYCDIGFQLDPRSKRLVVVAAIDNLMKGAAGQAVQCLNAMMHWDETLGLEFTGLHPV</sequence>
<dbReference type="InterPro" id="IPR058924">
    <property type="entry name" value="AGPR_dimerisation_dom"/>
</dbReference>
<dbReference type="GO" id="GO:0051287">
    <property type="term" value="F:NAD binding"/>
    <property type="evidence" value="ECO:0007669"/>
    <property type="project" value="InterPro"/>
</dbReference>
<keyword evidence="5" id="KW-0457">Lysine biosynthesis</keyword>
<organism evidence="7 8">
    <name type="scientific">Candidatus Wirthbacteria bacterium CG2_30_54_11</name>
    <dbReference type="NCBI Taxonomy" id="1817892"/>
    <lineage>
        <taxon>Bacteria</taxon>
        <taxon>Candidatus Wirthbacteria</taxon>
    </lineage>
</organism>
<comment type="caution">
    <text evidence="7">The sequence shown here is derived from an EMBL/GenBank/DDBJ whole genome shotgun (WGS) entry which is preliminary data.</text>
</comment>
<keyword evidence="4" id="KW-0560">Oxidoreductase</keyword>
<evidence type="ECO:0000256" key="5">
    <source>
        <dbReference type="ARBA" id="ARBA00023154"/>
    </source>
</evidence>
<keyword evidence="3" id="KW-0521">NADP</keyword>
<proteinExistence type="inferred from homology"/>